<comment type="similarity">
    <text evidence="1">Belongs to the antirestriction protein family.</text>
</comment>
<dbReference type="STRING" id="351671.XDD1_1126"/>
<evidence type="ECO:0000313" key="2">
    <source>
        <dbReference type="EMBL" id="CDG16829.1"/>
    </source>
</evidence>
<dbReference type="AlphaFoldDB" id="A0A068QPX2"/>
<dbReference type="Proteomes" id="UP000032721">
    <property type="component" value="Chromosome"/>
</dbReference>
<dbReference type="KEGG" id="xdo:XDD1_1126"/>
<organism evidence="2 3">
    <name type="scientific">Xenorhabdus doucetiae</name>
    <dbReference type="NCBI Taxonomy" id="351671"/>
    <lineage>
        <taxon>Bacteria</taxon>
        <taxon>Pseudomonadati</taxon>
        <taxon>Pseudomonadota</taxon>
        <taxon>Gammaproteobacteria</taxon>
        <taxon>Enterobacterales</taxon>
        <taxon>Morganellaceae</taxon>
        <taxon>Xenorhabdus</taxon>
    </lineage>
</organism>
<evidence type="ECO:0000313" key="3">
    <source>
        <dbReference type="Proteomes" id="UP000032721"/>
    </source>
</evidence>
<dbReference type="EMBL" id="FO704550">
    <property type="protein sequence ID" value="CDG16829.1"/>
    <property type="molecule type" value="Genomic_DNA"/>
</dbReference>
<dbReference type="Gene3D" id="3.30.70.3580">
    <property type="entry name" value="Antirestriction protein"/>
    <property type="match status" value="1"/>
</dbReference>
<name>A0A068QPX2_9GAMM</name>
<sequence>MAADIVGAEDAGFFIHAGQYASHPDGEHLSCLAGCSPLFYPEYIMQQNATMPTAPSTPASELFPFADVFPRTSPLELMLLEHTVIKAAATLCEDYRSDQWRCRKISDKIAYAVPTRADTYTVNVDITHFEGEVSADTFGLIVTLTVLGYLTALMKQDEVAERFCDLREYALQHPQTQSIRAALGLKGA</sequence>
<accession>A0A068QPX2</accession>
<dbReference type="Pfam" id="PF03230">
    <property type="entry name" value="Antirestrict"/>
    <property type="match status" value="1"/>
</dbReference>
<protein>
    <submittedName>
        <fullName evidence="2">Putative Antirestriction plasmid protein (Modular protein)</fullName>
    </submittedName>
</protein>
<gene>
    <name evidence="2" type="ORF">XDD1_1126</name>
</gene>
<dbReference type="InterPro" id="IPR004914">
    <property type="entry name" value="Antirestrict"/>
</dbReference>
<dbReference type="RefSeq" id="WP_339373390.1">
    <property type="nucleotide sequence ID" value="NZ_CAWMED010000001.1"/>
</dbReference>
<evidence type="ECO:0000256" key="1">
    <source>
        <dbReference type="ARBA" id="ARBA00008618"/>
    </source>
</evidence>
<reference evidence="2 3" key="1">
    <citation type="submission" date="2013-07" db="EMBL/GenBank/DDBJ databases">
        <authorList>
            <person name="Genoscope - CEA"/>
        </authorList>
    </citation>
    <scope>NUCLEOTIDE SEQUENCE [LARGE SCALE GENOMIC DNA]</scope>
    <source>
        <strain evidence="3">FRM16 / DSM 17909</strain>
    </source>
</reference>
<dbReference type="InterPro" id="IPR042297">
    <property type="entry name" value="Antirestriction_sf"/>
</dbReference>
<dbReference type="HOGENOM" id="CLU_123936_0_0_6"/>
<proteinExistence type="inferred from homology"/>